<sequence length="48" mass="5218">MDAVIAVSPNNKLLLPCYYFAQTGVLVRESLTLQASCPSGYQRNQASV</sequence>
<proteinExistence type="predicted"/>
<reference evidence="1 2" key="1">
    <citation type="journal article" date="2020" name="ISME J.">
        <title>Comparative genomics reveals insights into cyanobacterial evolution and habitat adaptation.</title>
        <authorList>
            <person name="Chen M.Y."/>
            <person name="Teng W.K."/>
            <person name="Zhao L."/>
            <person name="Hu C.X."/>
            <person name="Zhou Y.K."/>
            <person name="Han B.P."/>
            <person name="Song L.R."/>
            <person name="Shu W.S."/>
        </authorList>
    </citation>
    <scope>NUCLEOTIDE SEQUENCE [LARGE SCALE GENOMIC DNA]</scope>
    <source>
        <strain evidence="1 2">FACHB-838</strain>
    </source>
</reference>
<dbReference type="Proteomes" id="UP000623440">
    <property type="component" value="Unassembled WGS sequence"/>
</dbReference>
<organism evidence="1 2">
    <name type="scientific">Nostoc flagelliforme FACHB-838</name>
    <dbReference type="NCBI Taxonomy" id="2692904"/>
    <lineage>
        <taxon>Bacteria</taxon>
        <taxon>Bacillati</taxon>
        <taxon>Cyanobacteriota</taxon>
        <taxon>Cyanophyceae</taxon>
        <taxon>Nostocales</taxon>
        <taxon>Nostocaceae</taxon>
        <taxon>Nostoc</taxon>
    </lineage>
</organism>
<name>A0ABR8DKK4_9NOSO</name>
<accession>A0ABR8DKK4</accession>
<protein>
    <recommendedName>
        <fullName evidence="3">Transposase</fullName>
    </recommendedName>
</protein>
<comment type="caution">
    <text evidence="1">The sequence shown here is derived from an EMBL/GenBank/DDBJ whole genome shotgun (WGS) entry which is preliminary data.</text>
</comment>
<evidence type="ECO:0008006" key="3">
    <source>
        <dbReference type="Google" id="ProtNLM"/>
    </source>
</evidence>
<keyword evidence="2" id="KW-1185">Reference proteome</keyword>
<evidence type="ECO:0000313" key="1">
    <source>
        <dbReference type="EMBL" id="MBD2529430.1"/>
    </source>
</evidence>
<evidence type="ECO:0000313" key="2">
    <source>
        <dbReference type="Proteomes" id="UP000623440"/>
    </source>
</evidence>
<dbReference type="EMBL" id="JACJSI010000009">
    <property type="protein sequence ID" value="MBD2529430.1"/>
    <property type="molecule type" value="Genomic_DNA"/>
</dbReference>
<gene>
    <name evidence="1" type="ORF">H6G97_07540</name>
</gene>